<evidence type="ECO:0000256" key="6">
    <source>
        <dbReference type="ARBA" id="ARBA00022741"/>
    </source>
</evidence>
<dbReference type="GO" id="GO:0009229">
    <property type="term" value="P:thiamine diphosphate biosynthetic process"/>
    <property type="evidence" value="ECO:0007669"/>
    <property type="project" value="UniProtKB-UniPathway"/>
</dbReference>
<comment type="pathway">
    <text evidence="4">Cofactor biosynthesis; thiamine diphosphate biosynthesis; 4-amino-2-methyl-5-diphosphomethylpyrimidine from 5-amino-1-(5-phospho-D-ribosyl)imidazole: step 3/3.</text>
</comment>
<keyword evidence="6" id="KW-0547">Nucleotide-binding</keyword>
<dbReference type="PANTHER" id="PTHR20858">
    <property type="entry name" value="PHOSPHOMETHYLPYRIMIDINE KINASE"/>
    <property type="match status" value="1"/>
</dbReference>
<organism evidence="11">
    <name type="scientific">uncultured Nocardioides sp</name>
    <dbReference type="NCBI Taxonomy" id="198441"/>
    <lineage>
        <taxon>Bacteria</taxon>
        <taxon>Bacillati</taxon>
        <taxon>Actinomycetota</taxon>
        <taxon>Actinomycetes</taxon>
        <taxon>Propionibacteriales</taxon>
        <taxon>Nocardioidaceae</taxon>
        <taxon>Nocardioides</taxon>
        <taxon>environmental samples</taxon>
    </lineage>
</organism>
<dbReference type="InterPro" id="IPR029056">
    <property type="entry name" value="Ribokinase-like"/>
</dbReference>
<dbReference type="InterPro" id="IPR004399">
    <property type="entry name" value="HMP/HMP-P_kinase_dom"/>
</dbReference>
<sequence length="269" mass="27085">MTPAVALSIAGSDSSGGAGVQADLKTFAALGVYGACAVTALTAQNTRGVTGIHVVPAEFVVEQVEAVLDDLAVAAVKTGMLATPAIVSAVAELAAAGRLPNLVVDPVMVASSGDRLLEPEAESLYVGSLLPHARMLTPNLREAEVLLGTPIRSIAEQREAARALGALGPAVVVIKGGHPVSDSSDQAVDVVWDGTSTHDLSAPRVPTVNNHGTGCTFAAAAAAAMAGGAKPSEALQTAKDYVSLALSSGASWQLGHGHGPLDHFAVDHR</sequence>
<name>A0A6J4NRM4_9ACTN</name>
<evidence type="ECO:0000256" key="4">
    <source>
        <dbReference type="ARBA" id="ARBA00004769"/>
    </source>
</evidence>
<dbReference type="GO" id="GO:0005829">
    <property type="term" value="C:cytosol"/>
    <property type="evidence" value="ECO:0007669"/>
    <property type="project" value="TreeGrafter"/>
</dbReference>
<reference evidence="11" key="1">
    <citation type="submission" date="2020-02" db="EMBL/GenBank/DDBJ databases">
        <authorList>
            <person name="Meier V. D."/>
        </authorList>
    </citation>
    <scope>NUCLEOTIDE SEQUENCE</scope>
    <source>
        <strain evidence="11">AVDCRST_MAG06</strain>
    </source>
</reference>
<keyword evidence="9" id="KW-0784">Thiamine biosynthesis</keyword>
<keyword evidence="8" id="KW-0067">ATP-binding</keyword>
<dbReference type="PANTHER" id="PTHR20858:SF17">
    <property type="entry name" value="HYDROXYMETHYLPYRIMIDINE_PHOSPHOMETHYLPYRIMIDINE KINASE THI20-RELATED"/>
    <property type="match status" value="1"/>
</dbReference>
<evidence type="ECO:0000256" key="9">
    <source>
        <dbReference type="ARBA" id="ARBA00022977"/>
    </source>
</evidence>
<dbReference type="FunFam" id="3.40.1190.20:FF:000003">
    <property type="entry name" value="Phosphomethylpyrimidine kinase ThiD"/>
    <property type="match status" value="1"/>
</dbReference>
<keyword evidence="5 11" id="KW-0808">Transferase</keyword>
<dbReference type="CDD" id="cd01169">
    <property type="entry name" value="HMPP_kinase"/>
    <property type="match status" value="1"/>
</dbReference>
<dbReference type="GO" id="GO:0008972">
    <property type="term" value="F:phosphomethylpyrimidine kinase activity"/>
    <property type="evidence" value="ECO:0007669"/>
    <property type="project" value="UniProtKB-EC"/>
</dbReference>
<dbReference type="InterPro" id="IPR013749">
    <property type="entry name" value="PM/HMP-P_kinase-1"/>
</dbReference>
<keyword evidence="7 11" id="KW-0418">Kinase</keyword>
<evidence type="ECO:0000256" key="1">
    <source>
        <dbReference type="ARBA" id="ARBA00000151"/>
    </source>
</evidence>
<dbReference type="Gene3D" id="3.40.1190.20">
    <property type="match status" value="1"/>
</dbReference>
<comment type="catalytic activity">
    <reaction evidence="1">
        <text>4-amino-5-hydroxymethyl-2-methylpyrimidine + ATP = 4-amino-2-methyl-5-(phosphooxymethyl)pyrimidine + ADP + H(+)</text>
        <dbReference type="Rhea" id="RHEA:23096"/>
        <dbReference type="ChEBI" id="CHEBI:15378"/>
        <dbReference type="ChEBI" id="CHEBI:16892"/>
        <dbReference type="ChEBI" id="CHEBI:30616"/>
        <dbReference type="ChEBI" id="CHEBI:58354"/>
        <dbReference type="ChEBI" id="CHEBI:456216"/>
        <dbReference type="EC" id="2.7.1.49"/>
    </reaction>
</comment>
<dbReference type="NCBIfam" id="TIGR00097">
    <property type="entry name" value="HMP-P_kinase"/>
    <property type="match status" value="1"/>
</dbReference>
<proteinExistence type="predicted"/>
<comment type="function">
    <text evidence="3">Catalyzes the phosphorylation of hydroxymethylpyrimidine phosphate (HMP-P) to HMP-PP, and of HMP to HMP-P.</text>
</comment>
<dbReference type="GO" id="GO:0009228">
    <property type="term" value="P:thiamine biosynthetic process"/>
    <property type="evidence" value="ECO:0007669"/>
    <property type="project" value="UniProtKB-KW"/>
</dbReference>
<evidence type="ECO:0000256" key="2">
    <source>
        <dbReference type="ARBA" id="ARBA00000565"/>
    </source>
</evidence>
<evidence type="ECO:0000259" key="10">
    <source>
        <dbReference type="Pfam" id="PF08543"/>
    </source>
</evidence>
<dbReference type="UniPathway" id="UPA00060">
    <property type="reaction ID" value="UER00138"/>
</dbReference>
<evidence type="ECO:0000256" key="7">
    <source>
        <dbReference type="ARBA" id="ARBA00022777"/>
    </source>
</evidence>
<dbReference type="EC" id="2.7.4.7" evidence="11"/>
<gene>
    <name evidence="11" type="ORF">AVDCRST_MAG06-1769</name>
</gene>
<protein>
    <submittedName>
        <fullName evidence="11">Hydroxymethylpyrimidine phosphate kinase ThiD</fullName>
        <ecNumber evidence="11">2.7.4.7</ecNumber>
    </submittedName>
</protein>
<dbReference type="RefSeq" id="WP_295658392.1">
    <property type="nucleotide sequence ID" value="NZ_CADCUP010000120.1"/>
</dbReference>
<dbReference type="Pfam" id="PF08543">
    <property type="entry name" value="Phos_pyr_kin"/>
    <property type="match status" value="1"/>
</dbReference>
<evidence type="ECO:0000256" key="3">
    <source>
        <dbReference type="ARBA" id="ARBA00003848"/>
    </source>
</evidence>
<evidence type="ECO:0000256" key="8">
    <source>
        <dbReference type="ARBA" id="ARBA00022840"/>
    </source>
</evidence>
<dbReference type="EMBL" id="CADCUP010000120">
    <property type="protein sequence ID" value="CAA9393882.1"/>
    <property type="molecule type" value="Genomic_DNA"/>
</dbReference>
<comment type="catalytic activity">
    <reaction evidence="2">
        <text>4-amino-2-methyl-5-(phosphooxymethyl)pyrimidine + ATP = 4-amino-2-methyl-5-(diphosphooxymethyl)pyrimidine + ADP</text>
        <dbReference type="Rhea" id="RHEA:19893"/>
        <dbReference type="ChEBI" id="CHEBI:30616"/>
        <dbReference type="ChEBI" id="CHEBI:57841"/>
        <dbReference type="ChEBI" id="CHEBI:58354"/>
        <dbReference type="ChEBI" id="CHEBI:456216"/>
        <dbReference type="EC" id="2.7.4.7"/>
    </reaction>
</comment>
<dbReference type="GO" id="GO:0005524">
    <property type="term" value="F:ATP binding"/>
    <property type="evidence" value="ECO:0007669"/>
    <property type="project" value="UniProtKB-KW"/>
</dbReference>
<dbReference type="AlphaFoldDB" id="A0A6J4NRM4"/>
<evidence type="ECO:0000313" key="11">
    <source>
        <dbReference type="EMBL" id="CAA9393882.1"/>
    </source>
</evidence>
<dbReference type="SUPFAM" id="SSF53613">
    <property type="entry name" value="Ribokinase-like"/>
    <property type="match status" value="1"/>
</dbReference>
<feature type="domain" description="Pyridoxamine kinase/Phosphomethylpyrimidine kinase" evidence="10">
    <location>
        <begin position="13"/>
        <end position="262"/>
    </location>
</feature>
<accession>A0A6J4NRM4</accession>
<dbReference type="GO" id="GO:0008902">
    <property type="term" value="F:hydroxymethylpyrimidine kinase activity"/>
    <property type="evidence" value="ECO:0007669"/>
    <property type="project" value="UniProtKB-EC"/>
</dbReference>
<evidence type="ECO:0000256" key="5">
    <source>
        <dbReference type="ARBA" id="ARBA00022679"/>
    </source>
</evidence>